<dbReference type="InterPro" id="IPR003918">
    <property type="entry name" value="NADH_UbQ_OxRdtase"/>
</dbReference>
<dbReference type="GO" id="GO:0016020">
    <property type="term" value="C:membrane"/>
    <property type="evidence" value="ECO:0007669"/>
    <property type="project" value="UniProtKB-SubCell"/>
</dbReference>
<dbReference type="EMBL" id="FZPD01000002">
    <property type="protein sequence ID" value="SNS82186.1"/>
    <property type="molecule type" value="Genomic_DNA"/>
</dbReference>
<dbReference type="GO" id="GO:0042773">
    <property type="term" value="P:ATP synthesis coupled electron transport"/>
    <property type="evidence" value="ECO:0007669"/>
    <property type="project" value="InterPro"/>
</dbReference>
<comment type="subcellular location">
    <subcellularLocation>
        <location evidence="1">Endomembrane system</location>
        <topology evidence="1">Multi-pass membrane protein</topology>
    </subcellularLocation>
    <subcellularLocation>
        <location evidence="8">Membrane</location>
        <topology evidence="8">Multi-pass membrane protein</topology>
    </subcellularLocation>
</comment>
<feature type="transmembrane region" description="Helical" evidence="9">
    <location>
        <begin position="6"/>
        <end position="24"/>
    </location>
</feature>
<accession>A0A239HLA4</accession>
<evidence type="ECO:0000256" key="9">
    <source>
        <dbReference type="SAM" id="Phobius"/>
    </source>
</evidence>
<keyword evidence="5 9" id="KW-1133">Transmembrane helix</keyword>
<proteinExistence type="inferred from homology"/>
<dbReference type="GO" id="GO:0003954">
    <property type="term" value="F:NADH dehydrogenase activity"/>
    <property type="evidence" value="ECO:0007669"/>
    <property type="project" value="TreeGrafter"/>
</dbReference>
<evidence type="ECO:0000313" key="13">
    <source>
        <dbReference type="Proteomes" id="UP000198393"/>
    </source>
</evidence>
<gene>
    <name evidence="12" type="ORF">SAMN05421640_1382</name>
</gene>
<feature type="transmembrane region" description="Helical" evidence="9">
    <location>
        <begin position="439"/>
        <end position="458"/>
    </location>
</feature>
<name>A0A239HLA4_EKHLU</name>
<dbReference type="InterPro" id="IPR010227">
    <property type="entry name" value="NADH_Q_OxRdtase_chainM/4"/>
</dbReference>
<dbReference type="GO" id="GO:0008137">
    <property type="term" value="F:NADH dehydrogenase (ubiquinone) activity"/>
    <property type="evidence" value="ECO:0007669"/>
    <property type="project" value="InterPro"/>
</dbReference>
<evidence type="ECO:0000259" key="11">
    <source>
        <dbReference type="Pfam" id="PF01059"/>
    </source>
</evidence>
<evidence type="ECO:0000259" key="10">
    <source>
        <dbReference type="Pfam" id="PF00361"/>
    </source>
</evidence>
<feature type="transmembrane region" description="Helical" evidence="9">
    <location>
        <begin position="95"/>
        <end position="117"/>
    </location>
</feature>
<evidence type="ECO:0000256" key="1">
    <source>
        <dbReference type="ARBA" id="ARBA00004127"/>
    </source>
</evidence>
<dbReference type="PANTHER" id="PTHR43507">
    <property type="entry name" value="NADH-UBIQUINONE OXIDOREDUCTASE CHAIN 4"/>
    <property type="match status" value="1"/>
</dbReference>
<comment type="similarity">
    <text evidence="2">Belongs to the complex I subunit 4 family.</text>
</comment>
<dbReference type="GO" id="GO:0048039">
    <property type="term" value="F:ubiquinone binding"/>
    <property type="evidence" value="ECO:0007669"/>
    <property type="project" value="TreeGrafter"/>
</dbReference>
<feature type="transmembrane region" description="Helical" evidence="9">
    <location>
        <begin position="299"/>
        <end position="319"/>
    </location>
</feature>
<dbReference type="Pfam" id="PF01059">
    <property type="entry name" value="Oxidored_q5_N"/>
    <property type="match status" value="1"/>
</dbReference>
<keyword evidence="3 8" id="KW-0812">Transmembrane</keyword>
<feature type="transmembrane region" description="Helical" evidence="9">
    <location>
        <begin position="124"/>
        <end position="142"/>
    </location>
</feature>
<evidence type="ECO:0000256" key="6">
    <source>
        <dbReference type="ARBA" id="ARBA00023027"/>
    </source>
</evidence>
<keyword evidence="7 9" id="KW-0472">Membrane</keyword>
<dbReference type="InterPro" id="IPR000260">
    <property type="entry name" value="NADH4_N"/>
</dbReference>
<evidence type="ECO:0000256" key="7">
    <source>
        <dbReference type="ARBA" id="ARBA00023136"/>
    </source>
</evidence>
<dbReference type="Proteomes" id="UP000198393">
    <property type="component" value="Unassembled WGS sequence"/>
</dbReference>
<evidence type="ECO:0000256" key="5">
    <source>
        <dbReference type="ARBA" id="ARBA00022989"/>
    </source>
</evidence>
<feature type="transmembrane region" description="Helical" evidence="9">
    <location>
        <begin position="231"/>
        <end position="250"/>
    </location>
</feature>
<evidence type="ECO:0000313" key="12">
    <source>
        <dbReference type="EMBL" id="SNS82186.1"/>
    </source>
</evidence>
<feature type="transmembrane region" description="Helical" evidence="9">
    <location>
        <begin position="148"/>
        <end position="165"/>
    </location>
</feature>
<protein>
    <submittedName>
        <fullName evidence="12">NADH dehydrogenase subunit M</fullName>
    </submittedName>
</protein>
<keyword evidence="4" id="KW-1278">Translocase</keyword>
<dbReference type="OrthoDB" id="9811718at2"/>
<keyword evidence="13" id="KW-1185">Reference proteome</keyword>
<dbReference type="GO" id="GO:0012505">
    <property type="term" value="C:endomembrane system"/>
    <property type="evidence" value="ECO:0007669"/>
    <property type="project" value="UniProtKB-SubCell"/>
</dbReference>
<feature type="transmembrane region" description="Helical" evidence="9">
    <location>
        <begin position="271"/>
        <end position="293"/>
    </location>
</feature>
<feature type="transmembrane region" description="Helical" evidence="9">
    <location>
        <begin position="359"/>
        <end position="380"/>
    </location>
</feature>
<dbReference type="GO" id="GO:0015990">
    <property type="term" value="P:electron transport coupled proton transport"/>
    <property type="evidence" value="ECO:0007669"/>
    <property type="project" value="TreeGrafter"/>
</dbReference>
<feature type="transmembrane region" description="Helical" evidence="9">
    <location>
        <begin position="177"/>
        <end position="199"/>
    </location>
</feature>
<feature type="domain" description="NADH:quinone oxidoreductase/Mrp antiporter transmembrane" evidence="10">
    <location>
        <begin position="141"/>
        <end position="442"/>
    </location>
</feature>
<dbReference type="NCBIfam" id="TIGR01972">
    <property type="entry name" value="NDH_I_M"/>
    <property type="match status" value="1"/>
</dbReference>
<dbReference type="InterPro" id="IPR001750">
    <property type="entry name" value="ND/Mrp_TM"/>
</dbReference>
<dbReference type="RefSeq" id="WP_089356120.1">
    <property type="nucleotide sequence ID" value="NZ_FZPD01000002.1"/>
</dbReference>
<organism evidence="12 13">
    <name type="scientific">Ekhidna lutea</name>
    <dbReference type="NCBI Taxonomy" id="447679"/>
    <lineage>
        <taxon>Bacteria</taxon>
        <taxon>Pseudomonadati</taxon>
        <taxon>Bacteroidota</taxon>
        <taxon>Cytophagia</taxon>
        <taxon>Cytophagales</taxon>
        <taxon>Reichenbachiellaceae</taxon>
        <taxon>Ekhidna</taxon>
    </lineage>
</organism>
<evidence type="ECO:0000256" key="8">
    <source>
        <dbReference type="RuleBase" id="RU000320"/>
    </source>
</evidence>
<dbReference type="AlphaFoldDB" id="A0A239HLA4"/>
<evidence type="ECO:0000256" key="3">
    <source>
        <dbReference type="ARBA" id="ARBA00022692"/>
    </source>
</evidence>
<dbReference type="PRINTS" id="PR01437">
    <property type="entry name" value="NUOXDRDTASE4"/>
</dbReference>
<dbReference type="PANTHER" id="PTHR43507:SF1">
    <property type="entry name" value="NADH-UBIQUINONE OXIDOREDUCTASE CHAIN 4"/>
    <property type="match status" value="1"/>
</dbReference>
<dbReference type="Pfam" id="PF00361">
    <property type="entry name" value="Proton_antipo_M"/>
    <property type="match status" value="1"/>
</dbReference>
<sequence>MQNTLTYIFLFPLLIALVMLFIPAERWKVFRRLSFAAVAIQLVLSVILMINFDQSLVPESWEGAFQFVEKANWINMSLGSIGTISIQYYLGVDGISMPLVALSSFVLLIGVISSWNIEEKAKGYHILYLVLSSSIIGCFIALDFFLFYLCFEFMLLPMFFLIGIWGGSRRSYASIKFFLYTLLGSLFILVVMIGLYLSVVDGDSSTFSMVKMLDGAYASDTVLDPGSPQLIFGYSARVLAFIFLIIGFGIKLPAVPVHTWLPDAHVEAPTPISVVLAGLLLKVGAYGLLRIAYGIFPDVAIDFSGFVAIIGVISILYGGMNALAQRDLKRMVAYSSVSHMGFVLVGLGSITSVGFSGSLFHMISHGLISPALFLIAGVIYDRTGNRQMENFSGLAAKMPVYTFFMAVFFFAGLGLPGLSGFVGELMVLMGAFGSSQFSLWIGILSTLGIAVSAAYFLWTIQRMFYGKYFVRESAWESSMFDLTAREKLMLIPLTILVIAMGIYPRLVLDYSNETINFFIQQFSIGQP</sequence>
<feature type="transmembrane region" description="Helical" evidence="9">
    <location>
        <begin position="331"/>
        <end position="353"/>
    </location>
</feature>
<feature type="transmembrane region" description="Helical" evidence="9">
    <location>
        <begin position="33"/>
        <end position="52"/>
    </location>
</feature>
<feature type="transmembrane region" description="Helical" evidence="9">
    <location>
        <begin position="488"/>
        <end position="508"/>
    </location>
</feature>
<feature type="domain" description="NADH:ubiquinone oxidoreductase chain 4 N-terminal" evidence="11">
    <location>
        <begin position="83"/>
        <end position="133"/>
    </location>
</feature>
<keyword evidence="6" id="KW-0520">NAD</keyword>
<evidence type="ECO:0000256" key="2">
    <source>
        <dbReference type="ARBA" id="ARBA00009025"/>
    </source>
</evidence>
<reference evidence="12 13" key="1">
    <citation type="submission" date="2017-06" db="EMBL/GenBank/DDBJ databases">
        <authorList>
            <person name="Kim H.J."/>
            <person name="Triplett B.A."/>
        </authorList>
    </citation>
    <scope>NUCLEOTIDE SEQUENCE [LARGE SCALE GENOMIC DNA]</scope>
    <source>
        <strain evidence="12 13">DSM 19307</strain>
    </source>
</reference>
<evidence type="ECO:0000256" key="4">
    <source>
        <dbReference type="ARBA" id="ARBA00022967"/>
    </source>
</evidence>
<feature type="transmembrane region" description="Helical" evidence="9">
    <location>
        <begin position="400"/>
        <end position="419"/>
    </location>
</feature>